<dbReference type="Gene3D" id="3.90.550.10">
    <property type="entry name" value="Spore Coat Polysaccharide Biosynthesis Protein SpsA, Chain A"/>
    <property type="match status" value="1"/>
</dbReference>
<evidence type="ECO:0000313" key="2">
    <source>
        <dbReference type="Proteomes" id="UP000509750"/>
    </source>
</evidence>
<dbReference type="KEGG" id="halg:HUG10_04040"/>
<dbReference type="PANTHER" id="PTHR36529:SF1">
    <property type="entry name" value="GLYCOSYLTRANSFERASE"/>
    <property type="match status" value="1"/>
</dbReference>
<keyword evidence="2" id="KW-1185">Reference proteome</keyword>
<organism evidence="1 2">
    <name type="scientific">Halorarum halophilum</name>
    <dbReference type="NCBI Taxonomy" id="2743090"/>
    <lineage>
        <taxon>Archaea</taxon>
        <taxon>Methanobacteriati</taxon>
        <taxon>Methanobacteriota</taxon>
        <taxon>Stenosarchaea group</taxon>
        <taxon>Halobacteria</taxon>
        <taxon>Halobacteriales</taxon>
        <taxon>Haloferacaceae</taxon>
        <taxon>Halorarum</taxon>
    </lineage>
</organism>
<evidence type="ECO:0008006" key="3">
    <source>
        <dbReference type="Google" id="ProtNLM"/>
    </source>
</evidence>
<dbReference type="PANTHER" id="PTHR36529">
    <property type="entry name" value="SLL1095 PROTEIN"/>
    <property type="match status" value="1"/>
</dbReference>
<evidence type="ECO:0000313" key="1">
    <source>
        <dbReference type="EMBL" id="QLG26765.1"/>
    </source>
</evidence>
<dbReference type="Proteomes" id="UP000509750">
    <property type="component" value="Chromosome"/>
</dbReference>
<proteinExistence type="predicted"/>
<dbReference type="RefSeq" id="WP_179168340.1">
    <property type="nucleotide sequence ID" value="NZ_CP058529.1"/>
</dbReference>
<protein>
    <recommendedName>
        <fullName evidence="3">DUF2064 domain-containing protein</fullName>
    </recommendedName>
</protein>
<dbReference type="InterPro" id="IPR018641">
    <property type="entry name" value="Trfase_1_rSAM/seldom-assoc"/>
</dbReference>
<reference evidence="1 2" key="1">
    <citation type="submission" date="2020-07" db="EMBL/GenBank/DDBJ databases">
        <title>Gai3-2, isolated from salt lake.</title>
        <authorList>
            <person name="Cui H."/>
            <person name="Shi X."/>
        </authorList>
    </citation>
    <scope>NUCLEOTIDE SEQUENCE [LARGE SCALE GENOMIC DNA]</scope>
    <source>
        <strain evidence="1 2">Gai3-2</strain>
    </source>
</reference>
<sequence length="248" mass="26624">MTVVVVLADPPRPGLVLPELAETSPLTAEDAAELYAALVRDTVLAVERSGGELLVNFRPDDLLPDEHVTDTSSEAELRSLAAGALADVTEARFEPQVGSDVSARAGNTVAHLLREEGAQSVAVVRGTAPLFTRTVVDSAAMKLRTNQTVLGPSTRGRTFFAGYTEPVDFADSFGDAELETLTDRARDVGHDVEYLPMQVAVETGADLRDLLPVLWSRIAAERIVPEHTASFVHDRGLRVRDGEIVIDG</sequence>
<gene>
    <name evidence="1" type="ORF">HUG10_04040</name>
</gene>
<accession>A0A7D5GAV4</accession>
<dbReference type="OrthoDB" id="168607at2157"/>
<name>A0A7D5GAV4_9EURY</name>
<dbReference type="AlphaFoldDB" id="A0A7D5GAV4"/>
<dbReference type="SUPFAM" id="SSF53448">
    <property type="entry name" value="Nucleotide-diphospho-sugar transferases"/>
    <property type="match status" value="1"/>
</dbReference>
<dbReference type="InterPro" id="IPR029044">
    <property type="entry name" value="Nucleotide-diphossugar_trans"/>
</dbReference>
<dbReference type="EMBL" id="CP058529">
    <property type="protein sequence ID" value="QLG26765.1"/>
    <property type="molecule type" value="Genomic_DNA"/>
</dbReference>
<dbReference type="GeneID" id="56027975"/>